<dbReference type="Pfam" id="PF04220">
    <property type="entry name" value="YihI"/>
    <property type="match status" value="1"/>
</dbReference>
<dbReference type="Proteomes" id="UP000014115">
    <property type="component" value="Unassembled WGS sequence"/>
</dbReference>
<sequence length="148" mass="16536">MTRRKKTRTGGPLAPRKQPKMPGSQSSALELGKKKGKGKASGSRHSAGKSQQSVSAEKTIQDQRKGSKKPISLMPTNNAIKSDELTPERELQALENDQRLQMLLQRIEDEQTLTSAEQAYVDEKAERYEQLAAQLGIELDDDDWDDEE</sequence>
<name>K2KA38_9GAMM</name>
<dbReference type="RefSeq" id="WP_008488887.1">
    <property type="nucleotide sequence ID" value="NZ_AMRG01000009.1"/>
</dbReference>
<protein>
    <submittedName>
        <fullName evidence="4">Der GTPase activator</fullName>
    </submittedName>
</protein>
<dbReference type="OrthoDB" id="5677577at2"/>
<keyword evidence="2" id="KW-0690">Ribosome biogenesis</keyword>
<dbReference type="EMBL" id="AMRG01000009">
    <property type="protein sequence ID" value="EKE83397.1"/>
    <property type="molecule type" value="Genomic_DNA"/>
</dbReference>
<dbReference type="AlphaFoldDB" id="K2KA38"/>
<dbReference type="NCBIfam" id="NF003560">
    <property type="entry name" value="PRK05244.1-1"/>
    <property type="match status" value="1"/>
</dbReference>
<feature type="region of interest" description="Disordered" evidence="3">
    <location>
        <begin position="1"/>
        <end position="88"/>
    </location>
</feature>
<organism evidence="4 5">
    <name type="scientific">Idiomarina xiamenensis 10-D-4</name>
    <dbReference type="NCBI Taxonomy" id="740709"/>
    <lineage>
        <taxon>Bacteria</taxon>
        <taxon>Pseudomonadati</taxon>
        <taxon>Pseudomonadota</taxon>
        <taxon>Gammaproteobacteria</taxon>
        <taxon>Alteromonadales</taxon>
        <taxon>Idiomarinaceae</taxon>
        <taxon>Idiomarina</taxon>
    </lineage>
</organism>
<evidence type="ECO:0000313" key="5">
    <source>
        <dbReference type="Proteomes" id="UP000014115"/>
    </source>
</evidence>
<accession>K2KA38</accession>
<feature type="compositionally biased region" description="Low complexity" evidence="3">
    <location>
        <begin position="40"/>
        <end position="50"/>
    </location>
</feature>
<evidence type="ECO:0000256" key="1">
    <source>
        <dbReference type="ARBA" id="ARBA00022468"/>
    </source>
</evidence>
<gene>
    <name evidence="4" type="ORF">A10D4_08247</name>
</gene>
<keyword evidence="5" id="KW-1185">Reference proteome</keyword>
<evidence type="ECO:0000313" key="4">
    <source>
        <dbReference type="EMBL" id="EKE83397.1"/>
    </source>
</evidence>
<dbReference type="STRING" id="740709.A10D4_08247"/>
<dbReference type="GO" id="GO:0005096">
    <property type="term" value="F:GTPase activator activity"/>
    <property type="evidence" value="ECO:0007669"/>
    <property type="project" value="UniProtKB-KW"/>
</dbReference>
<dbReference type="eggNOG" id="COG3078">
    <property type="taxonomic scope" value="Bacteria"/>
</dbReference>
<evidence type="ECO:0000256" key="3">
    <source>
        <dbReference type="SAM" id="MobiDB-lite"/>
    </source>
</evidence>
<dbReference type="PATRIC" id="fig|740709.3.peg.1670"/>
<evidence type="ECO:0000256" key="2">
    <source>
        <dbReference type="ARBA" id="ARBA00022517"/>
    </source>
</evidence>
<dbReference type="GO" id="GO:0042254">
    <property type="term" value="P:ribosome biogenesis"/>
    <property type="evidence" value="ECO:0007669"/>
    <property type="project" value="UniProtKB-KW"/>
</dbReference>
<dbReference type="InterPro" id="IPR007336">
    <property type="entry name" value="YihI"/>
</dbReference>
<keyword evidence="1" id="KW-0343">GTPase activation</keyword>
<reference evidence="4 5" key="1">
    <citation type="journal article" date="2012" name="J. Bacteriol.">
        <title>Genome Sequence of Idiomarina xiamenensis Type Strain 10-D-4.</title>
        <authorList>
            <person name="Lai Q."/>
            <person name="Wang L."/>
            <person name="Wang W."/>
            <person name="Shao Z."/>
        </authorList>
    </citation>
    <scope>NUCLEOTIDE SEQUENCE [LARGE SCALE GENOMIC DNA]</scope>
    <source>
        <strain evidence="4 5">10-D-4</strain>
    </source>
</reference>
<comment type="caution">
    <text evidence="4">The sequence shown here is derived from an EMBL/GenBank/DDBJ whole genome shotgun (WGS) entry which is preliminary data.</text>
</comment>
<proteinExistence type="predicted"/>